<dbReference type="PANTHER" id="PTHR43792">
    <property type="entry name" value="GNAT FAMILY, PUTATIVE (AFU_ORTHOLOGUE AFUA_3G00765)-RELATED-RELATED"/>
    <property type="match status" value="1"/>
</dbReference>
<organism evidence="2 3">
    <name type="scientific">Penicillium frequentans</name>
    <dbReference type="NCBI Taxonomy" id="3151616"/>
    <lineage>
        <taxon>Eukaryota</taxon>
        <taxon>Fungi</taxon>
        <taxon>Dikarya</taxon>
        <taxon>Ascomycota</taxon>
        <taxon>Pezizomycotina</taxon>
        <taxon>Eurotiomycetes</taxon>
        <taxon>Eurotiomycetidae</taxon>
        <taxon>Eurotiales</taxon>
        <taxon>Aspergillaceae</taxon>
        <taxon>Penicillium</taxon>
    </lineage>
</organism>
<dbReference type="PROSITE" id="PS51186">
    <property type="entry name" value="GNAT"/>
    <property type="match status" value="1"/>
</dbReference>
<accession>A0AAD6D037</accession>
<evidence type="ECO:0000313" key="2">
    <source>
        <dbReference type="EMBL" id="KAJ5546558.1"/>
    </source>
</evidence>
<evidence type="ECO:0000259" key="1">
    <source>
        <dbReference type="PROSITE" id="PS51186"/>
    </source>
</evidence>
<gene>
    <name evidence="2" type="ORF">N7494_004143</name>
</gene>
<dbReference type="InterPro" id="IPR016181">
    <property type="entry name" value="Acyl_CoA_acyltransferase"/>
</dbReference>
<feature type="domain" description="N-acetyltransferase" evidence="1">
    <location>
        <begin position="14"/>
        <end position="193"/>
    </location>
</feature>
<name>A0AAD6D037_9EURO</name>
<protein>
    <recommendedName>
        <fullName evidence="1">N-acetyltransferase domain-containing protein</fullName>
    </recommendedName>
</protein>
<dbReference type="SUPFAM" id="SSF55729">
    <property type="entry name" value="Acyl-CoA N-acyltransferases (Nat)"/>
    <property type="match status" value="1"/>
</dbReference>
<proteinExistence type="predicted"/>
<reference evidence="2 3" key="1">
    <citation type="journal article" date="2023" name="IMA Fungus">
        <title>Comparative genomic study of the Penicillium genus elucidates a diverse pangenome and 15 lateral gene transfer events.</title>
        <authorList>
            <person name="Petersen C."/>
            <person name="Sorensen T."/>
            <person name="Nielsen M.R."/>
            <person name="Sondergaard T.E."/>
            <person name="Sorensen J.L."/>
            <person name="Fitzpatrick D.A."/>
            <person name="Frisvad J.C."/>
            <person name="Nielsen K.L."/>
        </authorList>
    </citation>
    <scope>NUCLEOTIDE SEQUENCE [LARGE SCALE GENOMIC DNA]</scope>
    <source>
        <strain evidence="2 3">IBT 35679</strain>
    </source>
</reference>
<dbReference type="PANTHER" id="PTHR43792:SF1">
    <property type="entry name" value="N-ACETYLTRANSFERASE DOMAIN-CONTAINING PROTEIN"/>
    <property type="match status" value="1"/>
</dbReference>
<dbReference type="Pfam" id="PF13302">
    <property type="entry name" value="Acetyltransf_3"/>
    <property type="match status" value="1"/>
</dbReference>
<dbReference type="GO" id="GO:0016747">
    <property type="term" value="F:acyltransferase activity, transferring groups other than amino-acyl groups"/>
    <property type="evidence" value="ECO:0007669"/>
    <property type="project" value="InterPro"/>
</dbReference>
<dbReference type="InterPro" id="IPR051531">
    <property type="entry name" value="N-acetyltransferase"/>
</dbReference>
<dbReference type="InterPro" id="IPR000182">
    <property type="entry name" value="GNAT_dom"/>
</dbReference>
<sequence length="197" mass="22152">MEPISPLVFRTERLELRPLVDSDAEGMYDIRSREETMKHRKVPDIDISDTREWIRAFSTSNLKVGYAVREIHTDTISVSDKEDKGRIVGSLYVGLERIKRADHLRWELGYTFHPDFWGKGYATEAVQGLVKIWSRIYELVLAPTALGSTTELIAIARKANKASINVLLKSGFVQIGEFLGVYGSECVLFGAVNTSAT</sequence>
<keyword evidence="3" id="KW-1185">Reference proteome</keyword>
<dbReference type="Proteomes" id="UP001220324">
    <property type="component" value="Unassembled WGS sequence"/>
</dbReference>
<dbReference type="EMBL" id="JAQIZZ010000003">
    <property type="protein sequence ID" value="KAJ5546558.1"/>
    <property type="molecule type" value="Genomic_DNA"/>
</dbReference>
<evidence type="ECO:0000313" key="3">
    <source>
        <dbReference type="Proteomes" id="UP001220324"/>
    </source>
</evidence>
<dbReference type="Gene3D" id="3.40.630.30">
    <property type="match status" value="1"/>
</dbReference>
<comment type="caution">
    <text evidence="2">The sequence shown here is derived from an EMBL/GenBank/DDBJ whole genome shotgun (WGS) entry which is preliminary data.</text>
</comment>
<dbReference type="AlphaFoldDB" id="A0AAD6D037"/>